<evidence type="ECO:0000313" key="10">
    <source>
        <dbReference type="Proteomes" id="UP000474077"/>
    </source>
</evidence>
<dbReference type="GO" id="GO:0071281">
    <property type="term" value="P:cellular response to iron ion"/>
    <property type="evidence" value="ECO:0007669"/>
    <property type="project" value="TreeGrafter"/>
</dbReference>
<evidence type="ECO:0000259" key="2">
    <source>
        <dbReference type="PROSITE" id="PS50983"/>
    </source>
</evidence>
<name>A0A174FRE3_9BACE</name>
<evidence type="ECO:0000313" key="9">
    <source>
        <dbReference type="Proteomes" id="UP000283369"/>
    </source>
</evidence>
<dbReference type="PANTHER" id="PTHR30535:SF34">
    <property type="entry name" value="MOLYBDATE-BINDING PROTEIN MOLA"/>
    <property type="match status" value="1"/>
</dbReference>
<evidence type="ECO:0000313" key="6">
    <source>
        <dbReference type="EMBL" id="SFM26950.1"/>
    </source>
</evidence>
<dbReference type="InterPro" id="IPR050902">
    <property type="entry name" value="ABC_Transporter_SBP"/>
</dbReference>
<dbReference type="InterPro" id="IPR002491">
    <property type="entry name" value="ABC_transptr_periplasmic_BD"/>
</dbReference>
<evidence type="ECO:0000313" key="8">
    <source>
        <dbReference type="Proteomes" id="UP000183766"/>
    </source>
</evidence>
<dbReference type="PROSITE" id="PS51257">
    <property type="entry name" value="PROKAR_LIPOPROTEIN"/>
    <property type="match status" value="1"/>
</dbReference>
<feature type="chain" id="PRO_5014251245" evidence="1">
    <location>
        <begin position="31"/>
        <end position="394"/>
    </location>
</feature>
<proteinExistence type="predicted"/>
<feature type="domain" description="Fe/B12 periplasmic-binding" evidence="2">
    <location>
        <begin position="113"/>
        <end position="381"/>
    </location>
</feature>
<dbReference type="Proteomes" id="UP000183766">
    <property type="component" value="Unassembled WGS sequence"/>
</dbReference>
<dbReference type="Proteomes" id="UP000474077">
    <property type="component" value="Unassembled WGS sequence"/>
</dbReference>
<evidence type="ECO:0000313" key="5">
    <source>
        <dbReference type="EMBL" id="SEA70640.1"/>
    </source>
</evidence>
<dbReference type="EMBL" id="QRYV01000032">
    <property type="protein sequence ID" value="RGV13584.1"/>
    <property type="molecule type" value="Genomic_DNA"/>
</dbReference>
<dbReference type="EMBL" id="FOUM01000002">
    <property type="protein sequence ID" value="SFM26950.1"/>
    <property type="molecule type" value="Genomic_DNA"/>
</dbReference>
<keyword evidence="1" id="KW-0732">Signal</keyword>
<evidence type="ECO:0000313" key="3">
    <source>
        <dbReference type="EMBL" id="KAB6086582.1"/>
    </source>
</evidence>
<reference evidence="7 8" key="1">
    <citation type="submission" date="2016-10" db="EMBL/GenBank/DDBJ databases">
        <authorList>
            <person name="de Groot N.N."/>
        </authorList>
    </citation>
    <scope>NUCLEOTIDE SEQUENCE [LARGE SCALE GENOMIC DNA]</scope>
    <source>
        <strain evidence="6 8">NLAE-zl-C202</strain>
        <strain evidence="5 7">NLAE-zl-G339</strain>
    </source>
</reference>
<dbReference type="EMBL" id="WDER01000003">
    <property type="protein sequence ID" value="KAB6086582.1"/>
    <property type="molecule type" value="Genomic_DNA"/>
</dbReference>
<dbReference type="EMBL" id="FNRP01000011">
    <property type="protein sequence ID" value="SEA70640.1"/>
    <property type="molecule type" value="Genomic_DNA"/>
</dbReference>
<dbReference type="Gene3D" id="3.40.50.1980">
    <property type="entry name" value="Nitrogenase molybdenum iron protein domain"/>
    <property type="match status" value="2"/>
</dbReference>
<evidence type="ECO:0000313" key="4">
    <source>
        <dbReference type="EMBL" id="RGV13584.1"/>
    </source>
</evidence>
<accession>A0A174FRE3</accession>
<evidence type="ECO:0000256" key="1">
    <source>
        <dbReference type="SAM" id="SignalP"/>
    </source>
</evidence>
<feature type="signal peptide" evidence="1">
    <location>
        <begin position="1"/>
        <end position="30"/>
    </location>
</feature>
<dbReference type="Pfam" id="PF01497">
    <property type="entry name" value="Peripla_BP_2"/>
    <property type="match status" value="1"/>
</dbReference>
<dbReference type="RefSeq" id="WP_081354154.1">
    <property type="nucleotide sequence ID" value="NZ_FNRP01000011.1"/>
</dbReference>
<dbReference type="PROSITE" id="PS50983">
    <property type="entry name" value="FE_B12_PBP"/>
    <property type="match status" value="1"/>
</dbReference>
<evidence type="ECO:0000313" key="7">
    <source>
        <dbReference type="Proteomes" id="UP000183040"/>
    </source>
</evidence>
<reference evidence="4 9" key="2">
    <citation type="submission" date="2018-08" db="EMBL/GenBank/DDBJ databases">
        <title>A genome reference for cultivated species of the human gut microbiota.</title>
        <authorList>
            <person name="Zou Y."/>
            <person name="Xue W."/>
            <person name="Luo G."/>
        </authorList>
    </citation>
    <scope>NUCLEOTIDE SEQUENCE [LARGE SCALE GENOMIC DNA]</scope>
    <source>
        <strain evidence="4 9">AF14-7</strain>
    </source>
</reference>
<sequence>MSRYNSMRLKGKCWPVVCLLLFLVSCGQKSKNNTQAVGVAVSASDSSRIILPEYAEGFEVQYVEGGCLVTIQDPQKEKGKGEIYQYAFVRDKEAFAKNKVSADYVVQPVPIKNIICMTSLQLSNFIKLDELDHVVGITSTRHLFNEEVKRRLKEKKIRKIGIEGNFDNEVIISMNPDLILISPFKRGGYDALKEVGIPLIPHLGYKENSPLGQAEWIKFIGLLIGEEEKANVIFDSIKAEYNTLKQLTAKIEKKPVVFSGELRGGNWYAVGGRNFLAQLFRDAGADYFLKDDPNTGGVTLDFETVYSRAESADYWRILNSHNGTFTYDALKAQDSRYADFRAFKDKGVIYCNLKEKPYYENVPTHPEVLLKDLIKVFHPELLPEYTPVFYELLK</sequence>
<dbReference type="SUPFAM" id="SSF53807">
    <property type="entry name" value="Helical backbone' metal receptor"/>
    <property type="match status" value="1"/>
</dbReference>
<reference evidence="3 10" key="3">
    <citation type="journal article" date="2019" name="Nat. Med.">
        <title>A library of human gut bacterial isolates paired with longitudinal multiomics data enables mechanistic microbiome research.</title>
        <authorList>
            <person name="Poyet M."/>
            <person name="Groussin M."/>
            <person name="Gibbons S.M."/>
            <person name="Avila-Pacheco J."/>
            <person name="Jiang X."/>
            <person name="Kearney S.M."/>
            <person name="Perrotta A.R."/>
            <person name="Berdy B."/>
            <person name="Zhao S."/>
            <person name="Lieberman T.D."/>
            <person name="Swanson P.K."/>
            <person name="Smith M."/>
            <person name="Roesemann S."/>
            <person name="Alexander J.E."/>
            <person name="Rich S.A."/>
            <person name="Livny J."/>
            <person name="Vlamakis H."/>
            <person name="Clish C."/>
            <person name="Bullock K."/>
            <person name="Deik A."/>
            <person name="Scott J."/>
            <person name="Pierce K.A."/>
            <person name="Xavier R.J."/>
            <person name="Alm E.J."/>
        </authorList>
    </citation>
    <scope>NUCLEOTIDE SEQUENCE [LARGE SCALE GENOMIC DNA]</scope>
    <source>
        <strain evidence="3 10">BIOML-A73</strain>
    </source>
</reference>
<dbReference type="PANTHER" id="PTHR30535">
    <property type="entry name" value="VITAMIN B12-BINDING PROTEIN"/>
    <property type="match status" value="1"/>
</dbReference>
<protein>
    <submittedName>
        <fullName evidence="4">ABC transporter substrate-binding protein</fullName>
    </submittedName>
    <submittedName>
        <fullName evidence="5">Iron complex transport system substrate-binding protein</fullName>
    </submittedName>
</protein>
<organism evidence="4 9">
    <name type="scientific">Bacteroides xylanisolvens</name>
    <dbReference type="NCBI Taxonomy" id="371601"/>
    <lineage>
        <taxon>Bacteria</taxon>
        <taxon>Pseudomonadati</taxon>
        <taxon>Bacteroidota</taxon>
        <taxon>Bacteroidia</taxon>
        <taxon>Bacteroidales</taxon>
        <taxon>Bacteroidaceae</taxon>
        <taxon>Bacteroides</taxon>
    </lineage>
</organism>
<gene>
    <name evidence="4" type="ORF">DWW25_14180</name>
    <name evidence="3" type="ORF">GA560_01940</name>
    <name evidence="5" type="ORF">SAMN04487924_11140</name>
    <name evidence="6" type="ORF">SAMN05216250_10295</name>
</gene>
<dbReference type="AlphaFoldDB" id="A0A174FRE3"/>
<dbReference type="Proteomes" id="UP000183040">
    <property type="component" value="Unassembled WGS sequence"/>
</dbReference>
<dbReference type="Proteomes" id="UP000283369">
    <property type="component" value="Unassembled WGS sequence"/>
</dbReference>